<dbReference type="SUPFAM" id="SSF56935">
    <property type="entry name" value="Porins"/>
    <property type="match status" value="1"/>
</dbReference>
<evidence type="ECO:0000256" key="2">
    <source>
        <dbReference type="ARBA" id="ARBA00022448"/>
    </source>
</evidence>
<dbReference type="OrthoDB" id="9768177at2"/>
<reference evidence="10 11" key="1">
    <citation type="submission" date="2018-07" db="EMBL/GenBank/DDBJ databases">
        <title>Genome sequencing of Runella.</title>
        <authorList>
            <person name="Baek M.-G."/>
            <person name="Yi H."/>
        </authorList>
    </citation>
    <scope>NUCLEOTIDE SEQUENCE [LARGE SCALE GENOMIC DNA]</scope>
    <source>
        <strain evidence="10 11">HYN0085</strain>
    </source>
</reference>
<dbReference type="EMBL" id="CP030850">
    <property type="protein sequence ID" value="AXE18681.1"/>
    <property type="molecule type" value="Genomic_DNA"/>
</dbReference>
<protein>
    <submittedName>
        <fullName evidence="10">SusC/RagA family TonB-linked outer membrane protein</fullName>
    </submittedName>
</protein>
<organism evidence="10 11">
    <name type="scientific">Runella rosea</name>
    <dbReference type="NCBI Taxonomy" id="2259595"/>
    <lineage>
        <taxon>Bacteria</taxon>
        <taxon>Pseudomonadati</taxon>
        <taxon>Bacteroidota</taxon>
        <taxon>Cytophagia</taxon>
        <taxon>Cytophagales</taxon>
        <taxon>Spirosomataceae</taxon>
        <taxon>Runella</taxon>
    </lineage>
</organism>
<keyword evidence="6 7" id="KW-0998">Cell outer membrane</keyword>
<dbReference type="RefSeq" id="WP_114067463.1">
    <property type="nucleotide sequence ID" value="NZ_CP030850.1"/>
</dbReference>
<dbReference type="SUPFAM" id="SSF49464">
    <property type="entry name" value="Carboxypeptidase regulatory domain-like"/>
    <property type="match status" value="1"/>
</dbReference>
<comment type="subcellular location">
    <subcellularLocation>
        <location evidence="1 7">Cell outer membrane</location>
        <topology evidence="1 7">Multi-pass membrane protein</topology>
    </subcellularLocation>
</comment>
<dbReference type="InterPro" id="IPR023996">
    <property type="entry name" value="TonB-dep_OMP_SusC/RagA"/>
</dbReference>
<dbReference type="InterPro" id="IPR037066">
    <property type="entry name" value="Plug_dom_sf"/>
</dbReference>
<evidence type="ECO:0000259" key="9">
    <source>
        <dbReference type="Pfam" id="PF07715"/>
    </source>
</evidence>
<dbReference type="KEGG" id="run:DR864_13420"/>
<evidence type="ECO:0000256" key="7">
    <source>
        <dbReference type="PROSITE-ProRule" id="PRU01360"/>
    </source>
</evidence>
<dbReference type="NCBIfam" id="TIGR04057">
    <property type="entry name" value="SusC_RagA_signa"/>
    <property type="match status" value="1"/>
</dbReference>
<dbReference type="Gene3D" id="2.40.170.20">
    <property type="entry name" value="TonB-dependent receptor, beta-barrel domain"/>
    <property type="match status" value="1"/>
</dbReference>
<dbReference type="Gene3D" id="2.170.130.10">
    <property type="entry name" value="TonB-dependent receptor, plug domain"/>
    <property type="match status" value="1"/>
</dbReference>
<keyword evidence="2 7" id="KW-0813">Transport</keyword>
<dbReference type="InterPro" id="IPR036942">
    <property type="entry name" value="Beta-barrel_TonB_sf"/>
</dbReference>
<evidence type="ECO:0000256" key="5">
    <source>
        <dbReference type="ARBA" id="ARBA00023136"/>
    </source>
</evidence>
<dbReference type="InterPro" id="IPR023997">
    <property type="entry name" value="TonB-dep_OMP_SusC/RagA_CS"/>
</dbReference>
<evidence type="ECO:0000256" key="4">
    <source>
        <dbReference type="ARBA" id="ARBA00022692"/>
    </source>
</evidence>
<evidence type="ECO:0000313" key="10">
    <source>
        <dbReference type="EMBL" id="AXE18681.1"/>
    </source>
</evidence>
<evidence type="ECO:0000256" key="1">
    <source>
        <dbReference type="ARBA" id="ARBA00004571"/>
    </source>
</evidence>
<proteinExistence type="inferred from homology"/>
<dbReference type="InterPro" id="IPR008969">
    <property type="entry name" value="CarboxyPept-like_regulatory"/>
</dbReference>
<name>A0A344TJ60_9BACT</name>
<evidence type="ECO:0000256" key="6">
    <source>
        <dbReference type="ARBA" id="ARBA00023237"/>
    </source>
</evidence>
<feature type="domain" description="TonB-dependent receptor plug" evidence="9">
    <location>
        <begin position="251"/>
        <end position="359"/>
    </location>
</feature>
<evidence type="ECO:0000256" key="8">
    <source>
        <dbReference type="SAM" id="MobiDB-lite"/>
    </source>
</evidence>
<dbReference type="Gene3D" id="2.60.40.1120">
    <property type="entry name" value="Carboxypeptidase-like, regulatory domain"/>
    <property type="match status" value="1"/>
</dbReference>
<dbReference type="PROSITE" id="PS52016">
    <property type="entry name" value="TONB_DEPENDENT_REC_3"/>
    <property type="match status" value="1"/>
</dbReference>
<dbReference type="InterPro" id="IPR039426">
    <property type="entry name" value="TonB-dep_rcpt-like"/>
</dbReference>
<keyword evidence="4 7" id="KW-0812">Transmembrane</keyword>
<dbReference type="GO" id="GO:0009279">
    <property type="term" value="C:cell outer membrane"/>
    <property type="evidence" value="ECO:0007669"/>
    <property type="project" value="UniProtKB-SubCell"/>
</dbReference>
<dbReference type="Proteomes" id="UP000251993">
    <property type="component" value="Chromosome"/>
</dbReference>
<dbReference type="Pfam" id="PF07715">
    <property type="entry name" value="Plug"/>
    <property type="match status" value="1"/>
</dbReference>
<evidence type="ECO:0000313" key="11">
    <source>
        <dbReference type="Proteomes" id="UP000251993"/>
    </source>
</evidence>
<keyword evidence="3 7" id="KW-1134">Transmembrane beta strand</keyword>
<comment type="similarity">
    <text evidence="7">Belongs to the TonB-dependent receptor family.</text>
</comment>
<keyword evidence="11" id="KW-1185">Reference proteome</keyword>
<dbReference type="AlphaFoldDB" id="A0A344TJ60"/>
<gene>
    <name evidence="10" type="ORF">DR864_13420</name>
</gene>
<dbReference type="NCBIfam" id="TIGR04056">
    <property type="entry name" value="OMP_RagA_SusC"/>
    <property type="match status" value="1"/>
</dbReference>
<feature type="region of interest" description="Disordered" evidence="8">
    <location>
        <begin position="111"/>
        <end position="141"/>
    </location>
</feature>
<keyword evidence="5 7" id="KW-0472">Membrane</keyword>
<dbReference type="Pfam" id="PF13715">
    <property type="entry name" value="CarbopepD_reg_2"/>
    <property type="match status" value="1"/>
</dbReference>
<dbReference type="InterPro" id="IPR012910">
    <property type="entry name" value="Plug_dom"/>
</dbReference>
<feature type="compositionally biased region" description="Basic and acidic residues" evidence="8">
    <location>
        <begin position="111"/>
        <end position="126"/>
    </location>
</feature>
<sequence>MKRTIQTLLLGVLLGGVQPSFSQLLASAQTAQSKDAASKPSQKKLKEVLRELKEQYQVDILFFDRNVEGLTVMSNVVKPNVKLEQNLEAVLKPLGLRYKKSKNGGYVISDKRAERRSEQKEARFPETDLPTTPKAVGSSAGNAVETPFSALPESAKMVDKIVKGKVTDAEKGEALPGVNVIIKGTQRGTTTNAEGEFSVSVADDNVVLVFSFVGYAAQEIPVGNRTQIPVSLKVDDKSLEEVVVVGYGTAKKKDLTGAVSSVNIEDTRLQPNTNAAQILRGTTAGVQVTDNGRPGQAGSIRIRGINSISASTAPLIVLDGIIYAGGSLADINPNDIESIDILKDASSTAIYGSLATNGVIEITTKKGKSGKPKFSLNSYMGASDYAYLPNYRNAEQYLAARKDAELAEGGAVPFSVIELANIAAGKTINPFDEIKQAAPMYNYELSVSGKTDRVNYFFSGAYTGSKSPVKGDNFTRLSSRLNLGVQATDWLKIGINSGFSSRDNSGIRASLLNTSYLSPYASLFLEDGVSPNPLPQNWGLVSNPILGTLLDDNKAVTNILFSNAYADVSIWKGLSYKLNAGYTRTDSKSFFYSPSYAPLNRPGSGSKRQGENQNLTLENIIKYQQKIAKNHSLDLTLLYGVYQLTSQASFLSSQNIFNDALGYNALEIGEGYVIDASAAQNRQISSMARVGYNIASKYFFTLSMRRDGYSAFGAGKKYGVFPAAAFSWNISDEDFFKNIKKIDFLKLRASWGRNGNRGVSEYSSLSQVGQNNYVFGNGSPTSVGLSTTTLANPNLGWETTESFNVGADIQAFSKRITASVNFYSSNTFDLLLNQTIPNTNGFENFLRNIGETKNTGFELDLKTVNIQKGDFIWNTNLAFSLNRNKVLKLTGRDINKDGVEDDDIASGWFIGYPLGSNFDYVFDGIFQQGEDLSLIPGAKAGDIRFKDISGPNGVPDGKITPADRMVVNNNQAKFNMGITNIFNYKNFSLSVALNIREGGYSSNSLINPGSNFFDQANFLNTPYWTTENPINTNPRINYRNPLGYGFYQERSFVRLQDVSLSYNVPEKWLNKIKISGLQVYVSGKNLHTWTKWDGWDPEFGGGGRDPGNNGPLLKTFVGGINISF</sequence>
<dbReference type="Gene3D" id="3.55.50.30">
    <property type="match status" value="1"/>
</dbReference>
<accession>A0A344TJ60</accession>
<evidence type="ECO:0000256" key="3">
    <source>
        <dbReference type="ARBA" id="ARBA00022452"/>
    </source>
</evidence>